<feature type="transmembrane region" description="Helical" evidence="1">
    <location>
        <begin position="223"/>
        <end position="242"/>
    </location>
</feature>
<proteinExistence type="predicted"/>
<feature type="domain" description="EAL" evidence="2">
    <location>
        <begin position="512"/>
        <end position="764"/>
    </location>
</feature>
<evidence type="ECO:0000259" key="2">
    <source>
        <dbReference type="PROSITE" id="PS50883"/>
    </source>
</evidence>
<dbReference type="InterPro" id="IPR043128">
    <property type="entry name" value="Rev_trsase/Diguanyl_cyclase"/>
</dbReference>
<gene>
    <name evidence="4" type="ORF">KIH74_03585</name>
</gene>
<dbReference type="InterPro" id="IPR000160">
    <property type="entry name" value="GGDEF_dom"/>
</dbReference>
<reference evidence="4 5" key="1">
    <citation type="submission" date="2021-05" db="EMBL/GenBank/DDBJ databases">
        <title>Kineosporia and Streptomyces sp. nov. two new marine actinobacteria isolated from Coral.</title>
        <authorList>
            <person name="Buangrab K."/>
            <person name="Sutthacheep M."/>
            <person name="Yeemin T."/>
            <person name="Harunari E."/>
            <person name="Igarashi Y."/>
            <person name="Kanchanasin P."/>
            <person name="Tanasupawat S."/>
            <person name="Phongsopitanun W."/>
        </authorList>
    </citation>
    <scope>NUCLEOTIDE SEQUENCE [LARGE SCALE GENOMIC DNA]</scope>
    <source>
        <strain evidence="4 5">J2-2</strain>
    </source>
</reference>
<evidence type="ECO:0000256" key="1">
    <source>
        <dbReference type="SAM" id="Phobius"/>
    </source>
</evidence>
<dbReference type="InterPro" id="IPR050706">
    <property type="entry name" value="Cyclic-di-GMP_PDE-like"/>
</dbReference>
<keyword evidence="1" id="KW-0812">Transmembrane</keyword>
<dbReference type="RefSeq" id="WP_214154251.1">
    <property type="nucleotide sequence ID" value="NZ_JAHBAY010000001.1"/>
</dbReference>
<dbReference type="EMBL" id="JAHBAY010000001">
    <property type="protein sequence ID" value="MBT0767990.1"/>
    <property type="molecule type" value="Genomic_DNA"/>
</dbReference>
<feature type="transmembrane region" description="Helical" evidence="1">
    <location>
        <begin position="270"/>
        <end position="289"/>
    </location>
</feature>
<feature type="domain" description="GGDEF" evidence="3">
    <location>
        <begin position="366"/>
        <end position="504"/>
    </location>
</feature>
<dbReference type="PROSITE" id="PS50883">
    <property type="entry name" value="EAL"/>
    <property type="match status" value="1"/>
</dbReference>
<dbReference type="CDD" id="cd01948">
    <property type="entry name" value="EAL"/>
    <property type="match status" value="1"/>
</dbReference>
<dbReference type="Pfam" id="PF00563">
    <property type="entry name" value="EAL"/>
    <property type="match status" value="1"/>
</dbReference>
<dbReference type="SUPFAM" id="SSF55073">
    <property type="entry name" value="Nucleotide cyclase"/>
    <property type="match status" value="1"/>
</dbReference>
<dbReference type="Pfam" id="PF00990">
    <property type="entry name" value="GGDEF"/>
    <property type="match status" value="1"/>
</dbReference>
<dbReference type="PANTHER" id="PTHR33121:SF70">
    <property type="entry name" value="SIGNALING PROTEIN YKOW"/>
    <property type="match status" value="1"/>
</dbReference>
<evidence type="ECO:0000313" key="4">
    <source>
        <dbReference type="EMBL" id="MBT0767990.1"/>
    </source>
</evidence>
<feature type="transmembrane region" description="Helical" evidence="1">
    <location>
        <begin position="90"/>
        <end position="108"/>
    </location>
</feature>
<evidence type="ECO:0000313" key="5">
    <source>
        <dbReference type="Proteomes" id="UP001197247"/>
    </source>
</evidence>
<dbReference type="Gene3D" id="3.20.20.450">
    <property type="entry name" value="EAL domain"/>
    <property type="match status" value="1"/>
</dbReference>
<dbReference type="InterPro" id="IPR029787">
    <property type="entry name" value="Nucleotide_cyclase"/>
</dbReference>
<feature type="transmembrane region" description="Helical" evidence="1">
    <location>
        <begin position="60"/>
        <end position="78"/>
    </location>
</feature>
<feature type="transmembrane region" description="Helical" evidence="1">
    <location>
        <begin position="189"/>
        <end position="211"/>
    </location>
</feature>
<sequence>MVPLLQTAMLLAVAVAVIPATPPDPRTALAVAVPCVLLCTALLLTGSARDAPATPAVSRAWWLLAASYAATAVAVAWWTTSGQDHDRLVLAVTTLGRIGQVGGVVLLLRGRSPRWARSDGLDPVVVVTGATALAVVALELTLANRTGTAGPPPSIAWLPLLVDVVLFVLAVTTMAATSRPLRSQLHRPAVGLLVVAVADLLSFRVSGVPALVSALDAGFGGPAWVGLLALAGHATVGWGAVATGPGRNRLARLTGTRELPSPLPGARGDAPAAIVVAGCAVLVAVSLVVPQAPRIGAGLALVCLVVAVFRTREVLRSDRRRSLGAMPRPHTDALTGLADRRALAEALADRSRGDSGAAGLPRSAGQGTGLLLVDLDNFKDVNEALGHDSGDRLLTAVGARLRTALLPGQMLARLGSDEFAVLLPGAGAARASTIAQSLQAALREPFDVGGSRLHVAASIGIATSPAPGAVPGAADGPPGDLLRRADVALHRAQRARSGQALYDPLGDDGSERLRRTGELRQALARGDIEVHVQPQVDLATGQVVGAEALARWRHPHDGVLLPAAFLPLAEHTGLARPMATLVLDRALEACASWWQAGHRVPVSVNLTADDLRDEELPGRIWAALHRQSLPAAALRVEITEQALLTDPEAAAGLLARWRKAGVSVSIDDFGTGYSSLSYLRQLPVDEVKLDRAFVADLARENTVTIVRHTIAMAHGLQARVVAEGIEDVPTARQLAGLGCDIGQGLVYGAAMTAPEFLARLRAAAPGHQRRN</sequence>
<keyword evidence="1" id="KW-1133">Transmembrane helix</keyword>
<feature type="transmembrane region" description="Helical" evidence="1">
    <location>
        <begin position="120"/>
        <end position="143"/>
    </location>
</feature>
<dbReference type="InterPro" id="IPR035919">
    <property type="entry name" value="EAL_sf"/>
</dbReference>
<keyword evidence="5" id="KW-1185">Reference proteome</keyword>
<dbReference type="CDD" id="cd01949">
    <property type="entry name" value="GGDEF"/>
    <property type="match status" value="1"/>
</dbReference>
<protein>
    <submittedName>
        <fullName evidence="4">Bifunctional diguanylate cyclase/phosphodiesterase</fullName>
    </submittedName>
</protein>
<dbReference type="PANTHER" id="PTHR33121">
    <property type="entry name" value="CYCLIC DI-GMP PHOSPHODIESTERASE PDEF"/>
    <property type="match status" value="1"/>
</dbReference>
<comment type="caution">
    <text evidence="4">The sequence shown here is derived from an EMBL/GenBank/DDBJ whole genome shotgun (WGS) entry which is preliminary data.</text>
</comment>
<feature type="transmembrane region" description="Helical" evidence="1">
    <location>
        <begin position="29"/>
        <end position="48"/>
    </location>
</feature>
<dbReference type="PROSITE" id="PS50887">
    <property type="entry name" value="GGDEF"/>
    <property type="match status" value="1"/>
</dbReference>
<keyword evidence="1" id="KW-0472">Membrane</keyword>
<dbReference type="SMART" id="SM00052">
    <property type="entry name" value="EAL"/>
    <property type="match status" value="1"/>
</dbReference>
<dbReference type="Proteomes" id="UP001197247">
    <property type="component" value="Unassembled WGS sequence"/>
</dbReference>
<dbReference type="InterPro" id="IPR001633">
    <property type="entry name" value="EAL_dom"/>
</dbReference>
<evidence type="ECO:0000259" key="3">
    <source>
        <dbReference type="PROSITE" id="PS50887"/>
    </source>
</evidence>
<dbReference type="SMART" id="SM00267">
    <property type="entry name" value="GGDEF"/>
    <property type="match status" value="1"/>
</dbReference>
<dbReference type="NCBIfam" id="TIGR00254">
    <property type="entry name" value="GGDEF"/>
    <property type="match status" value="1"/>
</dbReference>
<organism evidence="4 5">
    <name type="scientific">Kineosporia corallincola</name>
    <dbReference type="NCBI Taxonomy" id="2835133"/>
    <lineage>
        <taxon>Bacteria</taxon>
        <taxon>Bacillati</taxon>
        <taxon>Actinomycetota</taxon>
        <taxon>Actinomycetes</taxon>
        <taxon>Kineosporiales</taxon>
        <taxon>Kineosporiaceae</taxon>
        <taxon>Kineosporia</taxon>
    </lineage>
</organism>
<name>A0ABS5TA97_9ACTN</name>
<accession>A0ABS5TA97</accession>
<dbReference type="Gene3D" id="3.30.70.270">
    <property type="match status" value="1"/>
</dbReference>
<feature type="transmembrane region" description="Helical" evidence="1">
    <location>
        <begin position="155"/>
        <end position="177"/>
    </location>
</feature>
<dbReference type="SUPFAM" id="SSF141868">
    <property type="entry name" value="EAL domain-like"/>
    <property type="match status" value="1"/>
</dbReference>